<comment type="caution">
    <text evidence="1">The sequence shown here is derived from an EMBL/GenBank/DDBJ whole genome shotgun (WGS) entry which is preliminary data.</text>
</comment>
<reference evidence="1" key="1">
    <citation type="submission" date="2020-05" db="EMBL/GenBank/DDBJ databases">
        <title>Large-scale comparative analyses of tick genomes elucidate their genetic diversity and vector capacities.</title>
        <authorList>
            <person name="Jia N."/>
            <person name="Wang J."/>
            <person name="Shi W."/>
            <person name="Du L."/>
            <person name="Sun Y."/>
            <person name="Zhan W."/>
            <person name="Jiang J."/>
            <person name="Wang Q."/>
            <person name="Zhang B."/>
            <person name="Ji P."/>
            <person name="Sakyi L.B."/>
            <person name="Cui X."/>
            <person name="Yuan T."/>
            <person name="Jiang B."/>
            <person name="Yang W."/>
            <person name="Lam T.T.-Y."/>
            <person name="Chang Q."/>
            <person name="Ding S."/>
            <person name="Wang X."/>
            <person name="Zhu J."/>
            <person name="Ruan X."/>
            <person name="Zhao L."/>
            <person name="Wei J."/>
            <person name="Que T."/>
            <person name="Du C."/>
            <person name="Cheng J."/>
            <person name="Dai P."/>
            <person name="Han X."/>
            <person name="Huang E."/>
            <person name="Gao Y."/>
            <person name="Liu J."/>
            <person name="Shao H."/>
            <person name="Ye R."/>
            <person name="Li L."/>
            <person name="Wei W."/>
            <person name="Wang X."/>
            <person name="Wang C."/>
            <person name="Yang T."/>
            <person name="Huo Q."/>
            <person name="Li W."/>
            <person name="Guo W."/>
            <person name="Chen H."/>
            <person name="Zhou L."/>
            <person name="Ni X."/>
            <person name="Tian J."/>
            <person name="Zhou Y."/>
            <person name="Sheng Y."/>
            <person name="Liu T."/>
            <person name="Pan Y."/>
            <person name="Xia L."/>
            <person name="Li J."/>
            <person name="Zhao F."/>
            <person name="Cao W."/>
        </authorList>
    </citation>
    <scope>NUCLEOTIDE SEQUENCE</scope>
    <source>
        <strain evidence="1">Dsil-2018</strain>
    </source>
</reference>
<dbReference type="Proteomes" id="UP000821865">
    <property type="component" value="Chromosome 3"/>
</dbReference>
<dbReference type="EMBL" id="CM023472">
    <property type="protein sequence ID" value="KAH7958840.1"/>
    <property type="molecule type" value="Genomic_DNA"/>
</dbReference>
<evidence type="ECO:0000313" key="2">
    <source>
        <dbReference type="Proteomes" id="UP000821865"/>
    </source>
</evidence>
<proteinExistence type="predicted"/>
<sequence>MAQDQTVIEKRQRDSYPQSCTPDQWAVMLDFLCVHTGLGRPTNEMRSETRQRLWSELTSLLNALGPIARSREEWRQYWQQRVATARQRAAELSNAVSSEKRASPVGLSEDDARVLSVVGDEVALEVVEGHVVQKRRERQSPSGSLYPRQEHWGTFSLRMGDKNPSQQWGPGRPHPCASDVSDRFGPSVVDIDTSYGYSTEYMASDSDFTVVSSRRLNRKIRRTSPTGRQPPKKASGMRSYTISYVPTTTTDILNSLIRQSLTEYFELVAPGQVEEIRINAQKNILSVEVNTKTILDTLKAIAYQAVPQASTAATEATTSRKQRTHDYLARLTEAQERLTQLREQQAAEDTNFRTQVLRRFEEAQATTTRQIAIAEHQARVMDELAATMQNILRLLARDSQQPPPKHSKQ</sequence>
<name>A0ACB8D326_DERSI</name>
<keyword evidence="2" id="KW-1185">Reference proteome</keyword>
<protein>
    <submittedName>
        <fullName evidence="1">Uncharacterized protein</fullName>
    </submittedName>
</protein>
<accession>A0ACB8D326</accession>
<gene>
    <name evidence="1" type="ORF">HPB49_005690</name>
</gene>
<organism evidence="1 2">
    <name type="scientific">Dermacentor silvarum</name>
    <name type="common">Tick</name>
    <dbReference type="NCBI Taxonomy" id="543639"/>
    <lineage>
        <taxon>Eukaryota</taxon>
        <taxon>Metazoa</taxon>
        <taxon>Ecdysozoa</taxon>
        <taxon>Arthropoda</taxon>
        <taxon>Chelicerata</taxon>
        <taxon>Arachnida</taxon>
        <taxon>Acari</taxon>
        <taxon>Parasitiformes</taxon>
        <taxon>Ixodida</taxon>
        <taxon>Ixodoidea</taxon>
        <taxon>Ixodidae</taxon>
        <taxon>Rhipicephalinae</taxon>
        <taxon>Dermacentor</taxon>
    </lineage>
</organism>
<evidence type="ECO:0000313" key="1">
    <source>
        <dbReference type="EMBL" id="KAH7958840.1"/>
    </source>
</evidence>